<keyword evidence="3" id="KW-1185">Reference proteome</keyword>
<protein>
    <submittedName>
        <fullName evidence="2">GNAT family N-acetyltransferase</fullName>
    </submittedName>
</protein>
<evidence type="ECO:0000259" key="1">
    <source>
        <dbReference type="PROSITE" id="PS51186"/>
    </source>
</evidence>
<comment type="caution">
    <text evidence="2">The sequence shown here is derived from an EMBL/GenBank/DDBJ whole genome shotgun (WGS) entry which is preliminary data.</text>
</comment>
<dbReference type="InterPro" id="IPR027455">
    <property type="entry name" value="Sper_AcTfrase_N"/>
</dbReference>
<evidence type="ECO:0000313" key="2">
    <source>
        <dbReference type="EMBL" id="MFB6398032.1"/>
    </source>
</evidence>
<gene>
    <name evidence="2" type="ORF">AAFH96_33895</name>
</gene>
<evidence type="ECO:0000313" key="3">
    <source>
        <dbReference type="Proteomes" id="UP001582793"/>
    </source>
</evidence>
<dbReference type="EMBL" id="JBCGDC010000192">
    <property type="protein sequence ID" value="MFB6398032.1"/>
    <property type="molecule type" value="Genomic_DNA"/>
</dbReference>
<dbReference type="Gene3D" id="1.10.287.900">
    <property type="entry name" value="The crystal structure of the spermine/spermidine acetyltransferase from enterococcus faecali"/>
    <property type="match status" value="1"/>
</dbReference>
<dbReference type="CDD" id="cd04301">
    <property type="entry name" value="NAT_SF"/>
    <property type="match status" value="1"/>
</dbReference>
<dbReference type="Pfam" id="PF00583">
    <property type="entry name" value="Acetyltransf_1"/>
    <property type="match status" value="1"/>
</dbReference>
<dbReference type="InterPro" id="IPR016181">
    <property type="entry name" value="Acyl_CoA_acyltransferase"/>
</dbReference>
<feature type="domain" description="N-acetyltransferase" evidence="1">
    <location>
        <begin position="5"/>
        <end position="155"/>
    </location>
</feature>
<sequence>MSSSLRLEKVTPDNVEAACRLAIRPEQERFVEPVAWSLAEAYARPEVAWPRLVYDGDRLVGFVMGFLAVRWTPDDPGDVRSGIWRLNIAAEHQGRGYGRFAVGAVCDEVRRRGADRATVTWEPGESGPEGFYLRLGFRPTGETSGGQTVGELPLTGR</sequence>
<proteinExistence type="predicted"/>
<reference evidence="2 3" key="1">
    <citation type="submission" date="2024-04" db="EMBL/GenBank/DDBJ databases">
        <title>Polymorphospora sp. isolated from Baiyangdian Lake in Xiong'an New Area.</title>
        <authorList>
            <person name="Zhang X."/>
            <person name="Liu J."/>
        </authorList>
    </citation>
    <scope>NUCLEOTIDE SEQUENCE [LARGE SCALE GENOMIC DNA]</scope>
    <source>
        <strain evidence="2 3">2-325</strain>
    </source>
</reference>
<dbReference type="InterPro" id="IPR000182">
    <property type="entry name" value="GNAT_dom"/>
</dbReference>
<name>A0ABV5D189_9ACTN</name>
<accession>A0ABV5D189</accession>
<dbReference type="SUPFAM" id="SSF55729">
    <property type="entry name" value="Acyl-CoA N-acyltransferases (Nat)"/>
    <property type="match status" value="1"/>
</dbReference>
<dbReference type="PROSITE" id="PS51186">
    <property type="entry name" value="GNAT"/>
    <property type="match status" value="1"/>
</dbReference>
<organism evidence="2 3">
    <name type="scientific">Polymorphospora lycopeni</name>
    <dbReference type="NCBI Taxonomy" id="3140240"/>
    <lineage>
        <taxon>Bacteria</taxon>
        <taxon>Bacillati</taxon>
        <taxon>Actinomycetota</taxon>
        <taxon>Actinomycetes</taxon>
        <taxon>Micromonosporales</taxon>
        <taxon>Micromonosporaceae</taxon>
        <taxon>Polymorphospora</taxon>
    </lineage>
</organism>
<dbReference type="RefSeq" id="WP_364219850.1">
    <property type="nucleotide sequence ID" value="NZ_JBCGDC010000192.1"/>
</dbReference>
<dbReference type="Proteomes" id="UP001582793">
    <property type="component" value="Unassembled WGS sequence"/>
</dbReference>
<dbReference type="Gene3D" id="3.40.630.30">
    <property type="match status" value="1"/>
</dbReference>